<keyword evidence="2" id="KW-1185">Reference proteome</keyword>
<evidence type="ECO:0000313" key="1">
    <source>
        <dbReference type="EMBL" id="MED6173216.1"/>
    </source>
</evidence>
<name>A0ABU6VLL9_9FABA</name>
<dbReference type="Proteomes" id="UP001341840">
    <property type="component" value="Unassembled WGS sequence"/>
</dbReference>
<sequence>MGQTEGALDYKAGRRLQQLLKDNHIRDEVDSQNTWIRPAIKKVVLNKFEADRGFKRRQRVNKANRVFARGGSLHAA</sequence>
<proteinExistence type="predicted"/>
<dbReference type="EMBL" id="JASCZI010151500">
    <property type="protein sequence ID" value="MED6173216.1"/>
    <property type="molecule type" value="Genomic_DNA"/>
</dbReference>
<organism evidence="1 2">
    <name type="scientific">Stylosanthes scabra</name>
    <dbReference type="NCBI Taxonomy" id="79078"/>
    <lineage>
        <taxon>Eukaryota</taxon>
        <taxon>Viridiplantae</taxon>
        <taxon>Streptophyta</taxon>
        <taxon>Embryophyta</taxon>
        <taxon>Tracheophyta</taxon>
        <taxon>Spermatophyta</taxon>
        <taxon>Magnoliopsida</taxon>
        <taxon>eudicotyledons</taxon>
        <taxon>Gunneridae</taxon>
        <taxon>Pentapetalae</taxon>
        <taxon>rosids</taxon>
        <taxon>fabids</taxon>
        <taxon>Fabales</taxon>
        <taxon>Fabaceae</taxon>
        <taxon>Papilionoideae</taxon>
        <taxon>50 kb inversion clade</taxon>
        <taxon>dalbergioids sensu lato</taxon>
        <taxon>Dalbergieae</taxon>
        <taxon>Pterocarpus clade</taxon>
        <taxon>Stylosanthes</taxon>
    </lineage>
</organism>
<comment type="caution">
    <text evidence="1">The sequence shown here is derived from an EMBL/GenBank/DDBJ whole genome shotgun (WGS) entry which is preliminary data.</text>
</comment>
<evidence type="ECO:0000313" key="2">
    <source>
        <dbReference type="Proteomes" id="UP001341840"/>
    </source>
</evidence>
<gene>
    <name evidence="1" type="ORF">PIB30_057200</name>
</gene>
<protein>
    <submittedName>
        <fullName evidence="1">Uncharacterized protein</fullName>
    </submittedName>
</protein>
<accession>A0ABU6VLL9</accession>
<reference evidence="1 2" key="1">
    <citation type="journal article" date="2023" name="Plants (Basel)">
        <title>Bridging the Gap: Combining Genomics and Transcriptomics Approaches to Understand Stylosanthes scabra, an Orphan Legume from the Brazilian Caatinga.</title>
        <authorList>
            <person name="Ferreira-Neto J.R.C."/>
            <person name="da Silva M.D."/>
            <person name="Binneck E."/>
            <person name="de Melo N.F."/>
            <person name="da Silva R.H."/>
            <person name="de Melo A.L.T.M."/>
            <person name="Pandolfi V."/>
            <person name="Bustamante F.O."/>
            <person name="Brasileiro-Vidal A.C."/>
            <person name="Benko-Iseppon A.M."/>
        </authorList>
    </citation>
    <scope>NUCLEOTIDE SEQUENCE [LARGE SCALE GENOMIC DNA]</scope>
    <source>
        <tissue evidence="1">Leaves</tissue>
    </source>
</reference>